<sequence>MSPHGGGDRFAVDEPTPWVLGLFVTAFHALFATLLLVGVYDLIGGFVTWLGLLAVLVVAGGLGWTLWDLRDRPVWRWIVWGALIGLLAGLGSSVALMALGR</sequence>
<gene>
    <name evidence="2" type="ORF">VZC37_02985</name>
</gene>
<accession>A0ABU7M840</accession>
<evidence type="ECO:0000313" key="2">
    <source>
        <dbReference type="EMBL" id="MEE3849279.1"/>
    </source>
</evidence>
<reference evidence="2 3" key="1">
    <citation type="submission" date="2024-01" db="EMBL/GenBank/DDBJ databases">
        <title>Draft genome sequence of Gordonia sp. LSe1-13.</title>
        <authorList>
            <person name="Suphannarot A."/>
            <person name="Mingma R."/>
        </authorList>
    </citation>
    <scope>NUCLEOTIDE SEQUENCE [LARGE SCALE GENOMIC DNA]</scope>
    <source>
        <strain evidence="2 3">LSe1-13</strain>
    </source>
</reference>
<keyword evidence="1" id="KW-1133">Transmembrane helix</keyword>
<dbReference type="RefSeq" id="WP_330431687.1">
    <property type="nucleotide sequence ID" value="NZ_JAZDUF010000001.1"/>
</dbReference>
<keyword evidence="1" id="KW-0812">Transmembrane</keyword>
<evidence type="ECO:0000313" key="3">
    <source>
        <dbReference type="Proteomes" id="UP001347146"/>
    </source>
</evidence>
<protein>
    <submittedName>
        <fullName evidence="2">DUF2537 domain-containing protein</fullName>
    </submittedName>
</protein>
<keyword evidence="3" id="KW-1185">Reference proteome</keyword>
<dbReference type="InterPro" id="IPR024244">
    <property type="entry name" value="DUF2537"/>
</dbReference>
<name>A0ABU7M840_9ACTN</name>
<comment type="caution">
    <text evidence="2">The sequence shown here is derived from an EMBL/GenBank/DDBJ whole genome shotgun (WGS) entry which is preliminary data.</text>
</comment>
<keyword evidence="1" id="KW-0472">Membrane</keyword>
<dbReference type="Pfam" id="PF10801">
    <property type="entry name" value="DUF2537"/>
    <property type="match status" value="1"/>
</dbReference>
<organism evidence="2 3">
    <name type="scientific">Gordonia sesuvii</name>
    <dbReference type="NCBI Taxonomy" id="3116777"/>
    <lineage>
        <taxon>Bacteria</taxon>
        <taxon>Bacillati</taxon>
        <taxon>Actinomycetota</taxon>
        <taxon>Actinomycetes</taxon>
        <taxon>Mycobacteriales</taxon>
        <taxon>Gordoniaceae</taxon>
        <taxon>Gordonia</taxon>
    </lineage>
</organism>
<feature type="transmembrane region" description="Helical" evidence="1">
    <location>
        <begin position="46"/>
        <end position="65"/>
    </location>
</feature>
<proteinExistence type="predicted"/>
<dbReference type="Proteomes" id="UP001347146">
    <property type="component" value="Unassembled WGS sequence"/>
</dbReference>
<feature type="transmembrane region" description="Helical" evidence="1">
    <location>
        <begin position="77"/>
        <end position="99"/>
    </location>
</feature>
<evidence type="ECO:0000256" key="1">
    <source>
        <dbReference type="SAM" id="Phobius"/>
    </source>
</evidence>
<dbReference type="EMBL" id="JAZDUF010000001">
    <property type="protein sequence ID" value="MEE3849279.1"/>
    <property type="molecule type" value="Genomic_DNA"/>
</dbReference>
<feature type="transmembrane region" description="Helical" evidence="1">
    <location>
        <begin position="18"/>
        <end position="39"/>
    </location>
</feature>